<evidence type="ECO:0000256" key="4">
    <source>
        <dbReference type="ARBA" id="ARBA00022741"/>
    </source>
</evidence>
<keyword evidence="4" id="KW-0547">Nucleotide-binding</keyword>
<dbReference type="STRING" id="1121279.SAMN02745887_02961"/>
<evidence type="ECO:0000256" key="2">
    <source>
        <dbReference type="ARBA" id="ARBA00012438"/>
    </source>
</evidence>
<dbReference type="PANTHER" id="PTHR44936:SF10">
    <property type="entry name" value="SENSOR PROTEIN RSTB"/>
    <property type="match status" value="1"/>
</dbReference>
<evidence type="ECO:0000256" key="6">
    <source>
        <dbReference type="ARBA" id="ARBA00022840"/>
    </source>
</evidence>
<dbReference type="RefSeq" id="WP_072429453.1">
    <property type="nucleotide sequence ID" value="NZ_FPKR01000012.1"/>
</dbReference>
<dbReference type="EC" id="2.7.13.3" evidence="2"/>
<keyword evidence="7" id="KW-0812">Transmembrane</keyword>
<feature type="domain" description="Histidine kinase" evidence="8">
    <location>
        <begin position="212"/>
        <end position="403"/>
    </location>
</feature>
<dbReference type="OrthoDB" id="9785252at2"/>
<dbReference type="InterPro" id="IPR005467">
    <property type="entry name" value="His_kinase_dom"/>
</dbReference>
<feature type="transmembrane region" description="Helical" evidence="7">
    <location>
        <begin position="121"/>
        <end position="141"/>
    </location>
</feature>
<keyword evidence="10" id="KW-1185">Reference proteome</keyword>
<dbReference type="Pfam" id="PF02518">
    <property type="entry name" value="HATPase_c"/>
    <property type="match status" value="1"/>
</dbReference>
<evidence type="ECO:0000256" key="3">
    <source>
        <dbReference type="ARBA" id="ARBA00022679"/>
    </source>
</evidence>
<dbReference type="AlphaFoldDB" id="A0A1K2HPA0"/>
<keyword evidence="5 9" id="KW-0418">Kinase</keyword>
<dbReference type="PANTHER" id="PTHR44936">
    <property type="entry name" value="SENSOR PROTEIN CREC"/>
    <property type="match status" value="1"/>
</dbReference>
<protein>
    <recommendedName>
        <fullName evidence="2">histidine kinase</fullName>
        <ecNumber evidence="2">2.7.13.3</ecNumber>
    </recommendedName>
</protein>
<keyword evidence="3" id="KW-0808">Transferase</keyword>
<keyword evidence="6" id="KW-0067">ATP-binding</keyword>
<dbReference type="InterPro" id="IPR004358">
    <property type="entry name" value="Sig_transdc_His_kin-like_C"/>
</dbReference>
<sequence length="405" mass="43690">MPPNALVSILHRLVLLRALTITAYVAAILFAVFVFEWGLPLLSLGLVCLLLMAYNLFSLLRLRLARRHGYAITAGEIARQLAMDILGHGLWLFFIGGASNPFTALFLLPLVIAAATLPARFVWPLTALTLATYSALLVWYLPLPLSEESLAQAFFLHTLGMWLAFVAAALIVAGLVTRIGQQLRSQERALAESREAGLRQQQVLGLALQAAGAAHRLGTPLATMTVLVDELRAERQDDAQLAADLELLQLQLQACRTELGRLRADGEQPAPQPADLALLALMDDWRVVRPAARTEVQILGTAPPTVVWPFALRQALLNLLDNAADASPDWQCIALDWSAAQLKITISDRGPGFDGKVPVGAGEGLGMGVALAVSAIERCGGRVRWQTPAEGGTAVEICLPREVHP</sequence>
<dbReference type="GO" id="GO:0000155">
    <property type="term" value="F:phosphorelay sensor kinase activity"/>
    <property type="evidence" value="ECO:0007669"/>
    <property type="project" value="TreeGrafter"/>
</dbReference>
<feature type="transmembrane region" description="Helical" evidence="7">
    <location>
        <begin position="153"/>
        <end position="176"/>
    </location>
</feature>
<comment type="catalytic activity">
    <reaction evidence="1">
        <text>ATP + protein L-histidine = ADP + protein N-phospho-L-histidine.</text>
        <dbReference type="EC" id="2.7.13.3"/>
    </reaction>
</comment>
<evidence type="ECO:0000313" key="10">
    <source>
        <dbReference type="Proteomes" id="UP000186513"/>
    </source>
</evidence>
<accession>A0A1K2HPA0</accession>
<dbReference type="InterPro" id="IPR036890">
    <property type="entry name" value="HATPase_C_sf"/>
</dbReference>
<evidence type="ECO:0000313" key="9">
    <source>
        <dbReference type="EMBL" id="SFZ78401.1"/>
    </source>
</evidence>
<dbReference type="Proteomes" id="UP000186513">
    <property type="component" value="Unassembled WGS sequence"/>
</dbReference>
<proteinExistence type="predicted"/>
<dbReference type="SUPFAM" id="SSF55874">
    <property type="entry name" value="ATPase domain of HSP90 chaperone/DNA topoisomerase II/histidine kinase"/>
    <property type="match status" value="1"/>
</dbReference>
<dbReference type="GO" id="GO:0005524">
    <property type="term" value="F:ATP binding"/>
    <property type="evidence" value="ECO:0007669"/>
    <property type="project" value="UniProtKB-KW"/>
</dbReference>
<feature type="transmembrane region" description="Helical" evidence="7">
    <location>
        <begin position="14"/>
        <end position="35"/>
    </location>
</feature>
<feature type="transmembrane region" description="Helical" evidence="7">
    <location>
        <begin position="41"/>
        <end position="60"/>
    </location>
</feature>
<gene>
    <name evidence="9" type="ORF">SAMN02745887_02961</name>
</gene>
<reference evidence="9 10" key="1">
    <citation type="submission" date="2016-11" db="EMBL/GenBank/DDBJ databases">
        <authorList>
            <person name="Jaros S."/>
            <person name="Januszkiewicz K."/>
            <person name="Wedrychowicz H."/>
        </authorList>
    </citation>
    <scope>NUCLEOTIDE SEQUENCE [LARGE SCALE GENOMIC DNA]</scope>
    <source>
        <strain evidence="9 10">DSM 18899</strain>
    </source>
</reference>
<dbReference type="Gene3D" id="3.30.565.10">
    <property type="entry name" value="Histidine kinase-like ATPase, C-terminal domain"/>
    <property type="match status" value="1"/>
</dbReference>
<name>A0A1K2HPA0_9NEIS</name>
<keyword evidence="7" id="KW-0472">Membrane</keyword>
<keyword evidence="7" id="KW-1133">Transmembrane helix</keyword>
<dbReference type="InterPro" id="IPR050980">
    <property type="entry name" value="2C_sensor_his_kinase"/>
</dbReference>
<dbReference type="EMBL" id="FPKR01000012">
    <property type="protein sequence ID" value="SFZ78401.1"/>
    <property type="molecule type" value="Genomic_DNA"/>
</dbReference>
<feature type="transmembrane region" description="Helical" evidence="7">
    <location>
        <begin position="89"/>
        <end position="115"/>
    </location>
</feature>
<organism evidence="9 10">
    <name type="scientific">Chitinimonas taiwanensis DSM 18899</name>
    <dbReference type="NCBI Taxonomy" id="1121279"/>
    <lineage>
        <taxon>Bacteria</taxon>
        <taxon>Pseudomonadati</taxon>
        <taxon>Pseudomonadota</taxon>
        <taxon>Betaproteobacteria</taxon>
        <taxon>Neisseriales</taxon>
        <taxon>Chitinibacteraceae</taxon>
        <taxon>Chitinimonas</taxon>
    </lineage>
</organism>
<evidence type="ECO:0000256" key="7">
    <source>
        <dbReference type="SAM" id="Phobius"/>
    </source>
</evidence>
<dbReference type="PROSITE" id="PS50109">
    <property type="entry name" value="HIS_KIN"/>
    <property type="match status" value="1"/>
</dbReference>
<dbReference type="InterPro" id="IPR003594">
    <property type="entry name" value="HATPase_dom"/>
</dbReference>
<evidence type="ECO:0000256" key="1">
    <source>
        <dbReference type="ARBA" id="ARBA00000085"/>
    </source>
</evidence>
<dbReference type="GO" id="GO:0005886">
    <property type="term" value="C:plasma membrane"/>
    <property type="evidence" value="ECO:0007669"/>
    <property type="project" value="TreeGrafter"/>
</dbReference>
<evidence type="ECO:0000259" key="8">
    <source>
        <dbReference type="PROSITE" id="PS50109"/>
    </source>
</evidence>
<dbReference type="PRINTS" id="PR00344">
    <property type="entry name" value="BCTRLSENSOR"/>
</dbReference>
<evidence type="ECO:0000256" key="5">
    <source>
        <dbReference type="ARBA" id="ARBA00022777"/>
    </source>
</evidence>
<dbReference type="SMART" id="SM00387">
    <property type="entry name" value="HATPase_c"/>
    <property type="match status" value="1"/>
</dbReference>